<gene>
    <name evidence="8" type="ORF">FH972_025737</name>
</gene>
<feature type="region of interest" description="Disordered" evidence="6">
    <location>
        <begin position="569"/>
        <end position="628"/>
    </location>
</feature>
<dbReference type="GO" id="GO:0032541">
    <property type="term" value="C:cortical endoplasmic reticulum"/>
    <property type="evidence" value="ECO:0007669"/>
    <property type="project" value="TreeGrafter"/>
</dbReference>
<dbReference type="Pfam" id="PF15409">
    <property type="entry name" value="PH_8"/>
    <property type="match status" value="1"/>
</dbReference>
<feature type="region of interest" description="Disordered" evidence="6">
    <location>
        <begin position="1"/>
        <end position="53"/>
    </location>
</feature>
<dbReference type="PANTHER" id="PTHR10972:SF203">
    <property type="entry name" value="OXYSTEROL-BINDING PROTEIN HOMOLOG 3"/>
    <property type="match status" value="1"/>
</dbReference>
<feature type="region of interest" description="Disordered" evidence="6">
    <location>
        <begin position="691"/>
        <end position="769"/>
    </location>
</feature>
<protein>
    <recommendedName>
        <fullName evidence="7">PH domain-containing protein</fullName>
    </recommendedName>
</protein>
<evidence type="ECO:0000256" key="1">
    <source>
        <dbReference type="ARBA" id="ARBA00003361"/>
    </source>
</evidence>
<evidence type="ECO:0000256" key="6">
    <source>
        <dbReference type="SAM" id="MobiDB-lite"/>
    </source>
</evidence>
<dbReference type="GO" id="GO:0030011">
    <property type="term" value="P:maintenance of cell polarity"/>
    <property type="evidence" value="ECO:0007669"/>
    <property type="project" value="TreeGrafter"/>
</dbReference>
<dbReference type="InterPro" id="IPR001849">
    <property type="entry name" value="PH_domain"/>
</dbReference>
<dbReference type="GO" id="GO:0034727">
    <property type="term" value="P:piecemeal microautophagy of the nucleus"/>
    <property type="evidence" value="ECO:0007669"/>
    <property type="project" value="TreeGrafter"/>
</dbReference>
<dbReference type="GO" id="GO:0120009">
    <property type="term" value="P:intermembrane lipid transfer"/>
    <property type="evidence" value="ECO:0007669"/>
    <property type="project" value="UniProtKB-ARBA"/>
</dbReference>
<dbReference type="GO" id="GO:0006887">
    <property type="term" value="P:exocytosis"/>
    <property type="evidence" value="ECO:0007669"/>
    <property type="project" value="TreeGrafter"/>
</dbReference>
<dbReference type="Gene3D" id="2.60.120.680">
    <property type="entry name" value="GOLD domain"/>
    <property type="match status" value="1"/>
</dbReference>
<feature type="region of interest" description="Disordered" evidence="6">
    <location>
        <begin position="1061"/>
        <end position="1081"/>
    </location>
</feature>
<feature type="compositionally biased region" description="Basic and acidic residues" evidence="6">
    <location>
        <begin position="101"/>
        <end position="110"/>
    </location>
</feature>
<dbReference type="SMART" id="SM00233">
    <property type="entry name" value="PH"/>
    <property type="match status" value="1"/>
</dbReference>
<dbReference type="InterPro" id="IPR036598">
    <property type="entry name" value="GOLD_dom_sf"/>
</dbReference>
<comment type="function">
    <text evidence="1">May be involved in the transport of sterols.</text>
</comment>
<evidence type="ECO:0000256" key="5">
    <source>
        <dbReference type="ARBA" id="ARBA00023121"/>
    </source>
</evidence>
<dbReference type="InterPro" id="IPR037239">
    <property type="entry name" value="OSBP_sf"/>
</dbReference>
<evidence type="ECO:0000256" key="2">
    <source>
        <dbReference type="ARBA" id="ARBA00008842"/>
    </source>
</evidence>
<dbReference type="GO" id="GO:0097038">
    <property type="term" value="C:perinuclear endoplasmic reticulum"/>
    <property type="evidence" value="ECO:0007669"/>
    <property type="project" value="TreeGrafter"/>
</dbReference>
<reference evidence="8 9" key="1">
    <citation type="submission" date="2019-06" db="EMBL/GenBank/DDBJ databases">
        <title>A chromosomal-level reference genome of Carpinus fangiana (Coryloideae, Betulaceae).</title>
        <authorList>
            <person name="Yang X."/>
            <person name="Wang Z."/>
            <person name="Zhang L."/>
            <person name="Hao G."/>
            <person name="Liu J."/>
            <person name="Yang Y."/>
        </authorList>
    </citation>
    <scope>NUCLEOTIDE SEQUENCE [LARGE SCALE GENOMIC DNA]</scope>
    <source>
        <strain evidence="8">Cfa_2016G</strain>
        <tissue evidence="8">Leaf</tissue>
    </source>
</reference>
<keyword evidence="4" id="KW-0445">Lipid transport</keyword>
<dbReference type="InterPro" id="IPR000648">
    <property type="entry name" value="Oxysterol-bd"/>
</dbReference>
<dbReference type="Proteomes" id="UP000327013">
    <property type="component" value="Unassembled WGS sequence"/>
</dbReference>
<dbReference type="Pfam" id="PF01237">
    <property type="entry name" value="Oxysterol_BP"/>
    <property type="match status" value="1"/>
</dbReference>
<evidence type="ECO:0000256" key="3">
    <source>
        <dbReference type="ARBA" id="ARBA00022448"/>
    </source>
</evidence>
<dbReference type="EMBL" id="VIBQ01000066">
    <property type="protein sequence ID" value="KAB8576209.1"/>
    <property type="molecule type" value="Genomic_DNA"/>
</dbReference>
<feature type="compositionally biased region" description="Low complexity" evidence="6">
    <location>
        <begin position="745"/>
        <end position="758"/>
    </location>
</feature>
<feature type="compositionally biased region" description="Basic and acidic residues" evidence="6">
    <location>
        <begin position="1068"/>
        <end position="1081"/>
    </location>
</feature>
<keyword evidence="3" id="KW-0813">Transport</keyword>
<dbReference type="InterPro" id="IPR011993">
    <property type="entry name" value="PH-like_dom_sf"/>
</dbReference>
<comment type="caution">
    <text evidence="8">The sequence shown here is derived from an EMBL/GenBank/DDBJ whole genome shotgun (WGS) entry which is preliminary data.</text>
</comment>
<dbReference type="GO" id="GO:0005829">
    <property type="term" value="C:cytosol"/>
    <property type="evidence" value="ECO:0007669"/>
    <property type="project" value="TreeGrafter"/>
</dbReference>
<dbReference type="Gene3D" id="2.40.160.120">
    <property type="match status" value="1"/>
</dbReference>
<dbReference type="GO" id="GO:0035621">
    <property type="term" value="P:ER to Golgi ceramide transport"/>
    <property type="evidence" value="ECO:0007669"/>
    <property type="project" value="TreeGrafter"/>
</dbReference>
<evidence type="ECO:0000259" key="7">
    <source>
        <dbReference type="PROSITE" id="PS50003"/>
    </source>
</evidence>
<dbReference type="OrthoDB" id="1854502at2759"/>
<dbReference type="FunFam" id="2.40.160.120:FF:000001">
    <property type="entry name" value="Oxysterol-binding protein"/>
    <property type="match status" value="1"/>
</dbReference>
<dbReference type="GO" id="GO:0005886">
    <property type="term" value="C:plasma membrane"/>
    <property type="evidence" value="ECO:0007669"/>
    <property type="project" value="TreeGrafter"/>
</dbReference>
<dbReference type="SUPFAM" id="SSF101576">
    <property type="entry name" value="Supernatant protein factor (SPF), C-terminal domain"/>
    <property type="match status" value="1"/>
</dbReference>
<evidence type="ECO:0000256" key="4">
    <source>
        <dbReference type="ARBA" id="ARBA00023055"/>
    </source>
</evidence>
<feature type="compositionally biased region" description="Polar residues" evidence="6">
    <location>
        <begin position="581"/>
        <end position="601"/>
    </location>
</feature>
<dbReference type="GO" id="GO:0006897">
    <property type="term" value="P:endocytosis"/>
    <property type="evidence" value="ECO:0007669"/>
    <property type="project" value="TreeGrafter"/>
</dbReference>
<comment type="similarity">
    <text evidence="2">Belongs to the OSBP family.</text>
</comment>
<dbReference type="AlphaFoldDB" id="A0A5N6L2W2"/>
<feature type="region of interest" description="Disordered" evidence="6">
    <location>
        <begin position="87"/>
        <end position="123"/>
    </location>
</feature>
<dbReference type="SUPFAM" id="SSF144000">
    <property type="entry name" value="Oxysterol-binding protein-like"/>
    <property type="match status" value="1"/>
</dbReference>
<evidence type="ECO:0000313" key="8">
    <source>
        <dbReference type="EMBL" id="KAB8576209.1"/>
    </source>
</evidence>
<dbReference type="Gene3D" id="2.30.29.30">
    <property type="entry name" value="Pleckstrin-homology domain (PH domain)/Phosphotyrosine-binding domain (PTB)"/>
    <property type="match status" value="1"/>
</dbReference>
<keyword evidence="5" id="KW-0446">Lipid-binding</keyword>
<proteinExistence type="inferred from homology"/>
<accession>A0A5N6L2W2</accession>
<evidence type="ECO:0000313" key="9">
    <source>
        <dbReference type="Proteomes" id="UP000327013"/>
    </source>
</evidence>
<feature type="compositionally biased region" description="Basic and acidic residues" evidence="6">
    <location>
        <begin position="36"/>
        <end position="49"/>
    </location>
</feature>
<keyword evidence="9" id="KW-1185">Reference proteome</keyword>
<name>A0A5N6L2W2_9ROSI</name>
<dbReference type="PANTHER" id="PTHR10972">
    <property type="entry name" value="OXYSTEROL-BINDING PROTEIN-RELATED"/>
    <property type="match status" value="1"/>
</dbReference>
<feature type="domain" description="PH" evidence="7">
    <location>
        <begin position="398"/>
        <end position="492"/>
    </location>
</feature>
<feature type="region of interest" description="Disordered" evidence="6">
    <location>
        <begin position="232"/>
        <end position="263"/>
    </location>
</feature>
<dbReference type="GO" id="GO:0032934">
    <property type="term" value="F:sterol binding"/>
    <property type="evidence" value="ECO:0007669"/>
    <property type="project" value="TreeGrafter"/>
</dbReference>
<dbReference type="InterPro" id="IPR041680">
    <property type="entry name" value="PH_8"/>
</dbReference>
<dbReference type="FunFam" id="2.30.29.30:FF:000369">
    <property type="entry name" value="Oxysterol binding protein"/>
    <property type="match status" value="1"/>
</dbReference>
<dbReference type="PROSITE" id="PS50003">
    <property type="entry name" value="PH_DOMAIN"/>
    <property type="match status" value="1"/>
</dbReference>
<dbReference type="SUPFAM" id="SSF50729">
    <property type="entry name" value="PH domain-like"/>
    <property type="match status" value="1"/>
</dbReference>
<sequence length="1155" mass="126643">MFAVPKRPRDQSAPFARADVVSTREDDYRISSAGSADRKQERPGRKRDSLAGARSTGLRHLALPSWWVVEACTMHKYISIDSPSVGITRRTNEQQPANGDPRARDPEGAEHNNNNTDHYPTCTHALEGSESPAAILLRRPALPTPRCCRRRLPDSNSVRRIQSNATSQLRHCARLGALVKGGCHHHSHRPRPSHRHLRLRPWQAWSNSRSIAGLQPHKKSINFAVFKHPGTANGTAPSLPSVEHSGPTTPAPTTTPPDAEAPSQVHDKLHRLGMTCVAWIGRCEAHRVTMGSYDVPPRQSGMYGLVFDNTHSKQTSKTVTFVLMTYPTSSPPQPGHHLHFAQAMARQSSNSLHSNQSTSPRMLPISDSSESLHDATKVVLAHPKPRSLAGTETKANGDTFYTGVLSKKRRKRNQGHARRFFSLDFTSSTLSYYKNRNSSALRGAVPLSMAAVATDEKSRTISVDSGTDVWLLRAPNAKDFKGWRDALERASNQAHTIASPRAGTPSPARALNIRADLAEDREWNTVESLVGRVAGITDAVRRLAKDTDPKYSPGGFESPATTDYFQEAQTQKPSFWRRKSSATSSLQAPATTSSNRRSISGRSLAPPSPNPSATVHLPKTRSPQEEDVHGHCMAVLRDLDAVVAQFSNLIQESKQRRVPERPAPISRHSMESAISQEFFDAEDDGQLLTIRRGSESPERPTSIMHDSGSDSDRDDEELDHSTQADRGSGDPLFPSHPKSIAPLGSSSISSTPRRTTIPASTGPPPSLISFLRKNVGKDLTQIAMPVTANEPLSLLQRQAELLEYSSLLDAAAHSLSSHQSPSGASSTSLDDAATQRLLYVTAFAISSISCNRDKARATRKPFNPLLGETFELVRPDLGWRFVAEKVSHRPVRVACAAESVKGWAFAAAVAPDQKFWGKSAEIITDGRVRVSLFGADAATERYSWTPPTCFLRNIIAGEKYVEPVGTFTVTEESSGRRALVTFKAGGVFSGRSEEVSARAFAPGGAEEQLGLAGKWTQSLALTPGGEELWRVGAMVSPDPQSRFGLTAFAASLNEITAVEEGHVPSTDSRLRPDQRAYEEGRVGEAETLKAKLEEAQRERRKDGTDLVARWFEAVPGHEEKEWRRKDGDDEGSYWKRREGTYGWGGERERGDIFKV</sequence>
<organism evidence="8 9">
    <name type="scientific">Carpinus fangiana</name>
    <dbReference type="NCBI Taxonomy" id="176857"/>
    <lineage>
        <taxon>Eukaryota</taxon>
        <taxon>Viridiplantae</taxon>
        <taxon>Streptophyta</taxon>
        <taxon>Embryophyta</taxon>
        <taxon>Tracheophyta</taxon>
        <taxon>Spermatophyta</taxon>
        <taxon>Magnoliopsida</taxon>
        <taxon>eudicotyledons</taxon>
        <taxon>Gunneridae</taxon>
        <taxon>Pentapetalae</taxon>
        <taxon>rosids</taxon>
        <taxon>fabids</taxon>
        <taxon>Fagales</taxon>
        <taxon>Betulaceae</taxon>
        <taxon>Carpinus</taxon>
    </lineage>
</organism>